<gene>
    <name evidence="1" type="ORF">AE618_12170</name>
</gene>
<accession>A0A0N1F3R2</accession>
<name>A0A0N1F3R2_9HYPH</name>
<comment type="caution">
    <text evidence="1">The sequence shown here is derived from an EMBL/GenBank/DDBJ whole genome shotgun (WGS) entry which is preliminary data.</text>
</comment>
<dbReference type="Proteomes" id="UP000037822">
    <property type="component" value="Unassembled WGS sequence"/>
</dbReference>
<protein>
    <recommendedName>
        <fullName evidence="3">DUF935 domain-containing protein</fullName>
    </recommendedName>
</protein>
<evidence type="ECO:0000313" key="1">
    <source>
        <dbReference type="EMBL" id="KPH80530.1"/>
    </source>
</evidence>
<dbReference type="OrthoDB" id="9797300at2"/>
<dbReference type="Pfam" id="PF06074">
    <property type="entry name" value="Portal_Mu"/>
    <property type="match status" value="1"/>
</dbReference>
<evidence type="ECO:0000313" key="2">
    <source>
        <dbReference type="Proteomes" id="UP000037822"/>
    </source>
</evidence>
<sequence>MAPKILDQFGRPIDRTLLAQERAVPSVTGIQHPFEETVATGLQPGRLARTLREAGTGDMFNFLTLAEEIEEREPHYRYVLETRKNAVTSLNAQVDPASESARDVEIADFLRNAIVETPAFKTLPDMLVDGLSKGYSNVEIIWDLSSGWVPRRYVWRDPRLFQFDLATRTQFRLRVQGVADGVPLEPLKYLTHVPLLKMGLPARNGLARVAAWSFMFKSFSMRDWAQFLEIYGMPMRLGKYGPGSSADDRAVLLQAVRSLGRDAAAIVPVGMTIDLVEAKGFSDKPFEGNVRFLDEQLSKLVIGKPGDGVGSSKAGEEVLDKVRADIKKSDARDLALTLMDQLIRPVVDLNFGPQKAYPNLHFPIPERKDLQVWSDAVGKFVDRGLEVEASQIYDQLGLKEPAAGAKLLRTPDAGGPQPKPAQVTPVEKASAYRIDPRICPACGPAMLAADDPNAEMDEVDELVAEALESWRPDMTPTVAAIRAAADQATSYEGFQAALERIAPDLPVARLARRLAKLGMIGKGLGDAGLE</sequence>
<organism evidence="1 2">
    <name type="scientific">Bosea vaviloviae</name>
    <dbReference type="NCBI Taxonomy" id="1526658"/>
    <lineage>
        <taxon>Bacteria</taxon>
        <taxon>Pseudomonadati</taxon>
        <taxon>Pseudomonadota</taxon>
        <taxon>Alphaproteobacteria</taxon>
        <taxon>Hyphomicrobiales</taxon>
        <taxon>Boseaceae</taxon>
        <taxon>Bosea</taxon>
    </lineage>
</organism>
<dbReference type="InterPro" id="IPR009279">
    <property type="entry name" value="Portal_Mu"/>
</dbReference>
<dbReference type="RefSeq" id="WP_054209327.1">
    <property type="nucleotide sequence ID" value="NZ_LGSZ01000040.1"/>
</dbReference>
<keyword evidence="2" id="KW-1185">Reference proteome</keyword>
<proteinExistence type="predicted"/>
<evidence type="ECO:0008006" key="3">
    <source>
        <dbReference type="Google" id="ProtNLM"/>
    </source>
</evidence>
<dbReference type="EMBL" id="LGSZ01000040">
    <property type="protein sequence ID" value="KPH80530.1"/>
    <property type="molecule type" value="Genomic_DNA"/>
</dbReference>
<dbReference type="AlphaFoldDB" id="A0A0N1F3R2"/>
<dbReference type="PATRIC" id="fig|1526658.3.peg.3867"/>
<reference evidence="1 2" key="1">
    <citation type="submission" date="2015-07" db="EMBL/GenBank/DDBJ databases">
        <title>Whole genome sequencing of Bosea vaviloviae isolated from cave pool.</title>
        <authorList>
            <person name="Tan N.E.H."/>
            <person name="Lee Y.P."/>
            <person name="Gan H.M."/>
            <person name="Barton H."/>
            <person name="Savka M.A."/>
        </authorList>
    </citation>
    <scope>NUCLEOTIDE SEQUENCE [LARGE SCALE GENOMIC DNA]</scope>
    <source>
        <strain evidence="1 2">SD260</strain>
    </source>
</reference>